<sequence length="369" mass="38331">MPIRNLCWPVIAVLLAASGCQTSAPLDALSIEEAAAGLPQPELIGEGSSRIALAVPLVGEGEGTDIRRGAELAIEDLGGGALTLAVYDLAADDAPVAAAVSAATKQDTKLMGVLGDSAHLNKVEKRAFPVLAFGPSDSNMGGAPFPFRPSVADSLVYGVRFALASKPGSVVLFVPEGQGRDAEKLAARIGELAPVGTISYSQSQTSVQIAKRAAKGVREASVLAFAGNDSKIARIVESVGTSKTRDKAIVGNLSWDEGLVRAEPLNGALIATIDLANREFVAAPYRAKYGKDPSLSALMGYDFVAVAAGIVRSGGPQALTPQAVTNQAGFLGSTGRFRFRQNGDVERIYELSIVRDSQIVPFSPPLEGF</sequence>
<dbReference type="EMBL" id="SJST01000003">
    <property type="protein sequence ID" value="TCD14044.1"/>
    <property type="molecule type" value="Genomic_DNA"/>
</dbReference>
<reference evidence="2 3" key="1">
    <citation type="journal article" date="2015" name="Antonie Van Leeuwenhoek">
        <title>Oricola cellulosilytica gen. nov., sp. nov., a cellulose-degrading bacterium of the family Phyllobacteriaceae isolated from surface seashore water, and emended descriptions of Mesorhizobium loti and Phyllobacterium myrsinacearum.</title>
        <authorList>
            <person name="Hameed A."/>
            <person name="Shahina M."/>
            <person name="Lai W.A."/>
            <person name="Lin S.Y."/>
            <person name="Young L.S."/>
            <person name="Liu Y.C."/>
            <person name="Hsu Y.H."/>
            <person name="Young C.C."/>
        </authorList>
    </citation>
    <scope>NUCLEOTIDE SEQUENCE [LARGE SCALE GENOMIC DNA]</scope>
    <source>
        <strain evidence="2 3">KCTC 52183</strain>
    </source>
</reference>
<accession>A0A4R0PEX9</accession>
<evidence type="ECO:0000313" key="3">
    <source>
        <dbReference type="Proteomes" id="UP000291301"/>
    </source>
</evidence>
<keyword evidence="1" id="KW-0732">Signal</keyword>
<gene>
    <name evidence="2" type="ORF">E0D97_08085</name>
</gene>
<dbReference type="AlphaFoldDB" id="A0A4R0PEX9"/>
<dbReference type="Gene3D" id="3.40.50.2300">
    <property type="match status" value="2"/>
</dbReference>
<proteinExistence type="predicted"/>
<feature type="signal peptide" evidence="1">
    <location>
        <begin position="1"/>
        <end position="23"/>
    </location>
</feature>
<protein>
    <recommendedName>
        <fullName evidence="4">ABC transporter substrate-binding protein</fullName>
    </recommendedName>
</protein>
<dbReference type="PROSITE" id="PS51257">
    <property type="entry name" value="PROKAR_LIPOPROTEIN"/>
    <property type="match status" value="1"/>
</dbReference>
<dbReference type="SUPFAM" id="SSF53822">
    <property type="entry name" value="Periplasmic binding protein-like I"/>
    <property type="match status" value="1"/>
</dbReference>
<dbReference type="InterPro" id="IPR028082">
    <property type="entry name" value="Peripla_BP_I"/>
</dbReference>
<dbReference type="OrthoDB" id="7210494at2"/>
<name>A0A4R0PEX9_9HYPH</name>
<keyword evidence="3" id="KW-1185">Reference proteome</keyword>
<evidence type="ECO:0000256" key="1">
    <source>
        <dbReference type="SAM" id="SignalP"/>
    </source>
</evidence>
<comment type="caution">
    <text evidence="2">The sequence shown here is derived from an EMBL/GenBank/DDBJ whole genome shotgun (WGS) entry which is preliminary data.</text>
</comment>
<evidence type="ECO:0000313" key="2">
    <source>
        <dbReference type="EMBL" id="TCD14044.1"/>
    </source>
</evidence>
<dbReference type="Proteomes" id="UP000291301">
    <property type="component" value="Unassembled WGS sequence"/>
</dbReference>
<dbReference type="RefSeq" id="WP_131567689.1">
    <property type="nucleotide sequence ID" value="NZ_JAINFK010000002.1"/>
</dbReference>
<evidence type="ECO:0008006" key="4">
    <source>
        <dbReference type="Google" id="ProtNLM"/>
    </source>
</evidence>
<organism evidence="2 3">
    <name type="scientific">Oricola cellulosilytica</name>
    <dbReference type="NCBI Taxonomy" id="1429082"/>
    <lineage>
        <taxon>Bacteria</taxon>
        <taxon>Pseudomonadati</taxon>
        <taxon>Pseudomonadota</taxon>
        <taxon>Alphaproteobacteria</taxon>
        <taxon>Hyphomicrobiales</taxon>
        <taxon>Ahrensiaceae</taxon>
        <taxon>Oricola</taxon>
    </lineage>
</organism>
<feature type="chain" id="PRO_5021030692" description="ABC transporter substrate-binding protein" evidence="1">
    <location>
        <begin position="24"/>
        <end position="369"/>
    </location>
</feature>